<dbReference type="Proteomes" id="UP000221504">
    <property type="component" value="Unassembled WGS sequence"/>
</dbReference>
<organism evidence="2 3">
    <name type="scientific">Fusobacterium nucleatum subsp. polymorphum</name>
    <name type="common">Fusobacterium polymorphum</name>
    <dbReference type="NCBI Taxonomy" id="76857"/>
    <lineage>
        <taxon>Bacteria</taxon>
        <taxon>Fusobacteriati</taxon>
        <taxon>Fusobacteriota</taxon>
        <taxon>Fusobacteriia</taxon>
        <taxon>Fusobacteriales</taxon>
        <taxon>Fusobacteriaceae</taxon>
        <taxon>Fusobacterium</taxon>
    </lineage>
</organism>
<keyword evidence="1" id="KW-0472">Membrane</keyword>
<feature type="transmembrane region" description="Helical" evidence="1">
    <location>
        <begin position="6"/>
        <end position="26"/>
    </location>
</feature>
<keyword evidence="1" id="KW-0812">Transmembrane</keyword>
<dbReference type="EMBL" id="NIRM01000002">
    <property type="protein sequence ID" value="PHI08463.1"/>
    <property type="molecule type" value="Genomic_DNA"/>
</dbReference>
<protein>
    <submittedName>
        <fullName evidence="2">Uncharacterized protein</fullName>
    </submittedName>
</protein>
<gene>
    <name evidence="2" type="ORF">CBG52_09900</name>
</gene>
<sequence>MIQMDKTLIFSVVGIILLIIVIFLFMKNRNRKDDNSMEEFIITEEDNNKSSQKKEPEINITAVDFKVVGNKDKYTISFKGDKIQFFVKDNEIISFLDVEKNSKIYYYEKAKVKEGEDKNV</sequence>
<evidence type="ECO:0000256" key="1">
    <source>
        <dbReference type="SAM" id="Phobius"/>
    </source>
</evidence>
<evidence type="ECO:0000313" key="2">
    <source>
        <dbReference type="EMBL" id="PHI08463.1"/>
    </source>
</evidence>
<dbReference type="AlphaFoldDB" id="A0A2C6BW86"/>
<accession>A0A2C6BW86</accession>
<name>A0A2C6BW86_FUSNP</name>
<keyword evidence="1" id="KW-1133">Transmembrane helix</keyword>
<comment type="caution">
    <text evidence="2">The sequence shown here is derived from an EMBL/GenBank/DDBJ whole genome shotgun (WGS) entry which is preliminary data.</text>
</comment>
<proteinExistence type="predicted"/>
<evidence type="ECO:0000313" key="3">
    <source>
        <dbReference type="Proteomes" id="UP000221504"/>
    </source>
</evidence>
<reference evidence="2 3" key="1">
    <citation type="submission" date="2017-06" db="EMBL/GenBank/DDBJ databases">
        <title>Draft genome sequence of Fusobacterium nucleatum subsp. polymorphum KCOM 1267 (=ChDC F290).</title>
        <authorList>
            <person name="Kook J.-K."/>
            <person name="Park S.-N."/>
            <person name="Lim Y.K."/>
            <person name="Roh H."/>
        </authorList>
    </citation>
    <scope>NUCLEOTIDE SEQUENCE [LARGE SCALE GENOMIC DNA]</scope>
    <source>
        <strain evidence="3">KCOM 1267(ChDC F290)</strain>
    </source>
</reference>